<dbReference type="GO" id="GO:0005737">
    <property type="term" value="C:cytoplasm"/>
    <property type="evidence" value="ECO:0007669"/>
    <property type="project" value="UniProtKB-SubCell"/>
</dbReference>
<dbReference type="InterPro" id="IPR058543">
    <property type="entry name" value="Beta-prop_RSE1/DDB1/CPSF1_2nd"/>
</dbReference>
<protein>
    <recommendedName>
        <fullName evidence="3 6">DNA damage-binding protein 1</fullName>
    </recommendedName>
    <alternativeName>
        <fullName evidence="5 6">Damage-specific DNA-binding protein 1</fullName>
    </alternativeName>
</protein>
<dbReference type="Pfam" id="PF10433">
    <property type="entry name" value="Beta-prop_RSE1_1st"/>
    <property type="match status" value="1"/>
</dbReference>
<dbReference type="Pfam" id="PF03178">
    <property type="entry name" value="CPSF_A"/>
    <property type="match status" value="1"/>
</dbReference>
<comment type="subcellular location">
    <subcellularLocation>
        <location evidence="6">Cytoplasm</location>
    </subcellularLocation>
    <subcellularLocation>
        <location evidence="1 6">Nucleus</location>
    </subcellularLocation>
</comment>
<evidence type="ECO:0000313" key="11">
    <source>
        <dbReference type="Proteomes" id="UP001328107"/>
    </source>
</evidence>
<dbReference type="GO" id="GO:0003676">
    <property type="term" value="F:nucleic acid binding"/>
    <property type="evidence" value="ECO:0007669"/>
    <property type="project" value="InterPro"/>
</dbReference>
<feature type="domain" description="RSE1/DDB1/CPSF1 first beta-propeller" evidence="8">
    <location>
        <begin position="18"/>
        <end position="338"/>
    </location>
</feature>
<dbReference type="AlphaFoldDB" id="A0AAN5CPP7"/>
<dbReference type="EMBL" id="BTRK01000004">
    <property type="protein sequence ID" value="GMR48304.1"/>
    <property type="molecule type" value="Genomic_DNA"/>
</dbReference>
<evidence type="ECO:0000259" key="7">
    <source>
        <dbReference type="Pfam" id="PF03178"/>
    </source>
</evidence>
<dbReference type="InterPro" id="IPR036322">
    <property type="entry name" value="WD40_repeat_dom_sf"/>
</dbReference>
<evidence type="ECO:0000256" key="1">
    <source>
        <dbReference type="ARBA" id="ARBA00004123"/>
    </source>
</evidence>
<evidence type="ECO:0000256" key="4">
    <source>
        <dbReference type="ARBA" id="ARBA00023242"/>
    </source>
</evidence>
<feature type="domain" description="RSE1/DDB1/CPSF1 C-terminal" evidence="7">
    <location>
        <begin position="768"/>
        <end position="1080"/>
    </location>
</feature>
<feature type="non-terminal residue" evidence="10">
    <location>
        <position position="1"/>
    </location>
</feature>
<dbReference type="GO" id="GO:0043161">
    <property type="term" value="P:proteasome-mediated ubiquitin-dependent protein catabolic process"/>
    <property type="evidence" value="ECO:0007669"/>
    <property type="project" value="UniProtKB-UniRule"/>
</dbReference>
<evidence type="ECO:0000256" key="2">
    <source>
        <dbReference type="ARBA" id="ARBA00007453"/>
    </source>
</evidence>
<keyword evidence="11" id="KW-1185">Reference proteome</keyword>
<dbReference type="Pfam" id="PF23726">
    <property type="entry name" value="Beta-prop_RSE1_2nd"/>
    <property type="match status" value="1"/>
</dbReference>
<evidence type="ECO:0000256" key="3">
    <source>
        <dbReference type="ARBA" id="ARBA00014577"/>
    </source>
</evidence>
<dbReference type="Gene3D" id="2.130.10.10">
    <property type="entry name" value="YVTN repeat-like/Quinoprotein amine dehydrogenase"/>
    <property type="match status" value="3"/>
</dbReference>
<evidence type="ECO:0000256" key="5">
    <source>
        <dbReference type="ARBA" id="ARBA00031668"/>
    </source>
</evidence>
<dbReference type="GO" id="GO:0005634">
    <property type="term" value="C:nucleus"/>
    <property type="evidence" value="ECO:0007669"/>
    <property type="project" value="UniProtKB-SubCell"/>
</dbReference>
<dbReference type="PANTHER" id="PTHR10644">
    <property type="entry name" value="DNA REPAIR/RNA PROCESSING CPSF FAMILY"/>
    <property type="match status" value="1"/>
</dbReference>
<dbReference type="Gene3D" id="1.10.150.910">
    <property type="match status" value="1"/>
</dbReference>
<comment type="function">
    <text evidence="6">Plays a role in DNA repair. May be a component of an E3 ubiquitin-protein ligase which promotes histone ubiquitination in response to UV irradiation. Histone ubiquitination may be important for subsequent DNA repair.</text>
</comment>
<gene>
    <name evidence="10" type="ORF">PMAYCL1PPCAC_18499</name>
</gene>
<evidence type="ECO:0000259" key="8">
    <source>
        <dbReference type="Pfam" id="PF10433"/>
    </source>
</evidence>
<keyword evidence="6" id="KW-0963">Cytoplasm</keyword>
<keyword evidence="4 6" id="KW-0539">Nucleus</keyword>
<accession>A0AAN5CPP7</accession>
<dbReference type="InterPro" id="IPR004871">
    <property type="entry name" value="RSE1/DDB1/CPSF1_C"/>
</dbReference>
<comment type="similarity">
    <text evidence="2 6">Belongs to the DDB1 family.</text>
</comment>
<comment type="pathway">
    <text evidence="6">Protein modification; protein ubiquitination.</text>
</comment>
<name>A0AAN5CPP7_9BILA</name>
<dbReference type="InterPro" id="IPR015943">
    <property type="entry name" value="WD40/YVTN_repeat-like_dom_sf"/>
</dbReference>
<dbReference type="FunFam" id="2.130.10.10:FF:000070">
    <property type="entry name" value="DNA damage-binding protein 1"/>
    <property type="match status" value="1"/>
</dbReference>
<feature type="domain" description="RSE1/DDB1/CPSF1 second beta-propeller" evidence="9">
    <location>
        <begin position="392"/>
        <end position="698"/>
    </location>
</feature>
<proteinExistence type="inferred from homology"/>
<dbReference type="SUPFAM" id="SSF50978">
    <property type="entry name" value="WD40 repeat-like"/>
    <property type="match status" value="1"/>
</dbReference>
<sequence length="1119" mass="122912">QMSMGYVVSAKKATAVMFSATGAITGPDELNLVVAKTNRLEIYAVTSDGLRNVVEVPIFGRIATMNVFRWKNESIDSIVIVTVQQELAIMCWDMETGKMKNRAFGNIMEKVGRPSETGTITTVHVNGMIVVRAYDHAIKVIQWDEPSTELKAFQVRVEDTPIFDVAFLHPTSHDDSPRIAYIYEDARGRHLKTAALSVDDMELKSAIVTSNIESEANCIIPIPAPYGGCVVLGRETIIYTRDDKKYVSVAPPHMDHSHFTAFAPIDKSFSRVLITDFSGNLFLLVLDLSPDQGIVKDMRLEFLGETSIASSVTYLDNSVVYIGSRHGDCQLIRLTPLPNELGSFVSILDNYANIGPVRDMVVMESDGLSHVVTCSGGYKDGSLRIIRNGIGIEECANVDLPGVKGLFSLSVSSHLHDFLVVSLSHETHILQICGEELEDTNIEGLETDEATLWCGTIGKEGILQVTPSSIRLANGSSSPFIWKPPVHFPPIGMASVNAKAKQVVVAAGANLCYFEIKERELVLVKETELNEEISALNISPLVSSDISTAVAVGLWKEMSVVILSLPSLEPVARQPLSGDVVIRSIEMVRMDDNVYVICAMGDGTLFYILIDPNTLSLGERKKATLGTQPTSLHPFISNGVTSIFACSDRPAVIYSSAGKIVFSNVNLKLVNQICTLNSETYRDCLVLSDGDTLIIGRIDDIQKLHMRCIPLGESPARIAHQPHTATIAIITSRDDSSARASCSRLAATTSTSKPSTSKEEASDGDIYSVIIMDANTFEILHAHEFKSTEQALSIHSTLLGEDPTPYYIVGACCVHPDEAEPKLGRLLVFECIRSDQRTSLRLVHEKEVKGAPYSLSTLSGKLVASVNSSVRLFEWSTEKELKLECSHFNYVTALTLKTKGDLLLVGDLMRSLCLVNYKSMESALEETARNCAPRWMTACEIIHADSFLGAETNYNLFNVEKESTTVGGEEKQRLMENGSFYLGEFVNVFRRGQLVSACVESVTIPISHSILYGTVEGSIGIVLQLDKPFFQFFSAVERAVASRVYNCLHNEHKDYRSASTEKTTMNKSGFIDGDLLESVLDLPRSEALEILEGIELPGDNQSKNPEEVLKLIEEMSRMH</sequence>
<dbReference type="InterPro" id="IPR050358">
    <property type="entry name" value="RSE1/DDB1/CFT1"/>
</dbReference>
<dbReference type="SUPFAM" id="SSF50998">
    <property type="entry name" value="Quinoprotein alcohol dehydrogenase-like"/>
    <property type="match status" value="1"/>
</dbReference>
<reference evidence="11" key="1">
    <citation type="submission" date="2022-10" db="EMBL/GenBank/DDBJ databases">
        <title>Genome assembly of Pristionchus species.</title>
        <authorList>
            <person name="Yoshida K."/>
            <person name="Sommer R.J."/>
        </authorList>
    </citation>
    <scope>NUCLEOTIDE SEQUENCE [LARGE SCALE GENOMIC DNA]</scope>
    <source>
        <strain evidence="11">RS5460</strain>
    </source>
</reference>
<comment type="caution">
    <text evidence="10">The sequence shown here is derived from an EMBL/GenBank/DDBJ whole genome shotgun (WGS) entry which is preliminary data.</text>
</comment>
<evidence type="ECO:0000256" key="6">
    <source>
        <dbReference type="RuleBase" id="RU368023"/>
    </source>
</evidence>
<organism evidence="10 11">
    <name type="scientific">Pristionchus mayeri</name>
    <dbReference type="NCBI Taxonomy" id="1317129"/>
    <lineage>
        <taxon>Eukaryota</taxon>
        <taxon>Metazoa</taxon>
        <taxon>Ecdysozoa</taxon>
        <taxon>Nematoda</taxon>
        <taxon>Chromadorea</taxon>
        <taxon>Rhabditida</taxon>
        <taxon>Rhabditina</taxon>
        <taxon>Diplogasteromorpha</taxon>
        <taxon>Diplogasteroidea</taxon>
        <taxon>Neodiplogasteridae</taxon>
        <taxon>Pristionchus</taxon>
    </lineage>
</organism>
<evidence type="ECO:0000313" key="10">
    <source>
        <dbReference type="EMBL" id="GMR48304.1"/>
    </source>
</evidence>
<dbReference type="Proteomes" id="UP001328107">
    <property type="component" value="Unassembled WGS sequence"/>
</dbReference>
<dbReference type="InterPro" id="IPR011047">
    <property type="entry name" value="Quinoprotein_ADH-like_sf"/>
</dbReference>
<evidence type="ECO:0000259" key="9">
    <source>
        <dbReference type="Pfam" id="PF23726"/>
    </source>
</evidence>
<dbReference type="InterPro" id="IPR018846">
    <property type="entry name" value="Beta-prop_RSE1/DDB1/CPSF1_1st"/>
</dbReference>